<evidence type="ECO:0000256" key="6">
    <source>
        <dbReference type="SAM" id="MobiDB-lite"/>
    </source>
</evidence>
<feature type="transmembrane region" description="Helical" evidence="7">
    <location>
        <begin position="296"/>
        <end position="316"/>
    </location>
</feature>
<feature type="domain" description="Major facilitator superfamily (MFS) profile" evidence="8">
    <location>
        <begin position="61"/>
        <end position="480"/>
    </location>
</feature>
<feature type="region of interest" description="Disordered" evidence="6">
    <location>
        <begin position="483"/>
        <end position="514"/>
    </location>
</feature>
<dbReference type="Gene3D" id="1.20.1250.20">
    <property type="entry name" value="MFS general substrate transporter like domains"/>
    <property type="match status" value="2"/>
</dbReference>
<feature type="transmembrane region" description="Helical" evidence="7">
    <location>
        <begin position="127"/>
        <end position="145"/>
    </location>
</feature>
<feature type="transmembrane region" description="Helical" evidence="7">
    <location>
        <begin position="151"/>
        <end position="175"/>
    </location>
</feature>
<dbReference type="SUPFAM" id="SSF103473">
    <property type="entry name" value="MFS general substrate transporter"/>
    <property type="match status" value="1"/>
</dbReference>
<dbReference type="InterPro" id="IPR036259">
    <property type="entry name" value="MFS_trans_sf"/>
</dbReference>
<name>A0A3N4INR4_ASCIM</name>
<dbReference type="FunFam" id="1.20.1250.20:FF:000057">
    <property type="entry name" value="MFS general substrate transporter"/>
    <property type="match status" value="1"/>
</dbReference>
<dbReference type="FunFam" id="1.20.1250.20:FF:000013">
    <property type="entry name" value="MFS general substrate transporter"/>
    <property type="match status" value="1"/>
</dbReference>
<reference evidence="9 10" key="1">
    <citation type="journal article" date="2018" name="Nat. Ecol. Evol.">
        <title>Pezizomycetes genomes reveal the molecular basis of ectomycorrhizal truffle lifestyle.</title>
        <authorList>
            <person name="Murat C."/>
            <person name="Payen T."/>
            <person name="Noel B."/>
            <person name="Kuo A."/>
            <person name="Morin E."/>
            <person name="Chen J."/>
            <person name="Kohler A."/>
            <person name="Krizsan K."/>
            <person name="Balestrini R."/>
            <person name="Da Silva C."/>
            <person name="Montanini B."/>
            <person name="Hainaut M."/>
            <person name="Levati E."/>
            <person name="Barry K.W."/>
            <person name="Belfiori B."/>
            <person name="Cichocki N."/>
            <person name="Clum A."/>
            <person name="Dockter R.B."/>
            <person name="Fauchery L."/>
            <person name="Guy J."/>
            <person name="Iotti M."/>
            <person name="Le Tacon F."/>
            <person name="Lindquist E.A."/>
            <person name="Lipzen A."/>
            <person name="Malagnac F."/>
            <person name="Mello A."/>
            <person name="Molinier V."/>
            <person name="Miyauchi S."/>
            <person name="Poulain J."/>
            <person name="Riccioni C."/>
            <person name="Rubini A."/>
            <person name="Sitrit Y."/>
            <person name="Splivallo R."/>
            <person name="Traeger S."/>
            <person name="Wang M."/>
            <person name="Zifcakova L."/>
            <person name="Wipf D."/>
            <person name="Zambonelli A."/>
            <person name="Paolocci F."/>
            <person name="Nowrousian M."/>
            <person name="Ottonello S."/>
            <person name="Baldrian P."/>
            <person name="Spatafora J.W."/>
            <person name="Henrissat B."/>
            <person name="Nagy L.G."/>
            <person name="Aury J.M."/>
            <person name="Wincker P."/>
            <person name="Grigoriev I.V."/>
            <person name="Bonfante P."/>
            <person name="Martin F.M."/>
        </authorList>
    </citation>
    <scope>NUCLEOTIDE SEQUENCE [LARGE SCALE GENOMIC DNA]</scope>
    <source>
        <strain evidence="9 10">RN42</strain>
    </source>
</reference>
<feature type="transmembrane region" description="Helical" evidence="7">
    <location>
        <begin position="57"/>
        <end position="74"/>
    </location>
</feature>
<organism evidence="9 10">
    <name type="scientific">Ascobolus immersus RN42</name>
    <dbReference type="NCBI Taxonomy" id="1160509"/>
    <lineage>
        <taxon>Eukaryota</taxon>
        <taxon>Fungi</taxon>
        <taxon>Dikarya</taxon>
        <taxon>Ascomycota</taxon>
        <taxon>Pezizomycotina</taxon>
        <taxon>Pezizomycetes</taxon>
        <taxon>Pezizales</taxon>
        <taxon>Ascobolaceae</taxon>
        <taxon>Ascobolus</taxon>
    </lineage>
</organism>
<feature type="region of interest" description="Disordered" evidence="6">
    <location>
        <begin position="1"/>
        <end position="27"/>
    </location>
</feature>
<dbReference type="GO" id="GO:0022857">
    <property type="term" value="F:transmembrane transporter activity"/>
    <property type="evidence" value="ECO:0007669"/>
    <property type="project" value="InterPro"/>
</dbReference>
<evidence type="ECO:0000256" key="5">
    <source>
        <dbReference type="ARBA" id="ARBA00023136"/>
    </source>
</evidence>
<dbReference type="PROSITE" id="PS50850">
    <property type="entry name" value="MFS"/>
    <property type="match status" value="1"/>
</dbReference>
<comment type="subcellular location">
    <subcellularLocation>
        <location evidence="1">Membrane</location>
        <topology evidence="1">Multi-pass membrane protein</topology>
    </subcellularLocation>
</comment>
<feature type="transmembrane region" description="Helical" evidence="7">
    <location>
        <begin position="386"/>
        <end position="407"/>
    </location>
</feature>
<proteinExistence type="predicted"/>
<protein>
    <submittedName>
        <fullName evidence="9">Major facilitator superfamily transporter</fullName>
    </submittedName>
</protein>
<dbReference type="AlphaFoldDB" id="A0A3N4INR4"/>
<keyword evidence="10" id="KW-1185">Reference proteome</keyword>
<feature type="transmembrane region" description="Helical" evidence="7">
    <location>
        <begin position="360"/>
        <end position="380"/>
    </location>
</feature>
<feature type="transmembrane region" description="Helical" evidence="7">
    <location>
        <begin position="419"/>
        <end position="438"/>
    </location>
</feature>
<keyword evidence="3 7" id="KW-0812">Transmembrane</keyword>
<accession>A0A3N4INR4</accession>
<sequence>MSDTKEDLQHLDTNSGDSSQIDRRTSDIADNVEPTEAELLASYVPGTEEEKKLVRKIDLYLLPILWVMYILNYVDRTNIGNARIAGMEEDLELNDDRFAWVLSIFFFGYLICEVPSNMILSRSKPSLFLPGIMLVWGIVSCVMALSKSYGVMLVFRFVLGCIEAGFFPGVLFLLSSWYTTAESGRRFAAFYTAAVISGAFGGLIAGAITGNLHDARGIAGWRWLFIIEGAATVFTAIVAKFILLDFPSTSNHLTPRERQLATARILYDGIATGQKDRKNRLNHKEAFFATVLDYRVYLFLLLFVMVAGAGTISYFIPTITKTLGFSSVHAQYMTIPVYVVAAISLNLVAWSADKRMDRRWHITGSMFVGFVAAIITLAVLKPAVRYVFLCLVASGIYSALPLVLVWTSETINLPAEKRAIALAMVNAFGNLASVYGSRIWPSWDGPGYRIGWGVTAGFLIFGSVLAAIIPVVIKKFPWKGTKAEQELEAPKRAQTEASRMPATRSTEPVAEMEA</sequence>
<feature type="transmembrane region" description="Helical" evidence="7">
    <location>
        <begin position="98"/>
        <end position="120"/>
    </location>
</feature>
<feature type="transmembrane region" description="Helical" evidence="7">
    <location>
        <begin position="187"/>
        <end position="208"/>
    </location>
</feature>
<dbReference type="PANTHER" id="PTHR43791">
    <property type="entry name" value="PERMEASE-RELATED"/>
    <property type="match status" value="1"/>
</dbReference>
<dbReference type="OrthoDB" id="2985014at2759"/>
<feature type="transmembrane region" description="Helical" evidence="7">
    <location>
        <begin position="328"/>
        <end position="348"/>
    </location>
</feature>
<dbReference type="EMBL" id="ML119646">
    <property type="protein sequence ID" value="RPA87802.1"/>
    <property type="molecule type" value="Genomic_DNA"/>
</dbReference>
<dbReference type="InterPro" id="IPR011701">
    <property type="entry name" value="MFS"/>
</dbReference>
<dbReference type="InterPro" id="IPR020846">
    <property type="entry name" value="MFS_dom"/>
</dbReference>
<feature type="compositionally biased region" description="Basic and acidic residues" evidence="6">
    <location>
        <begin position="1"/>
        <end position="10"/>
    </location>
</feature>
<evidence type="ECO:0000256" key="3">
    <source>
        <dbReference type="ARBA" id="ARBA00022692"/>
    </source>
</evidence>
<evidence type="ECO:0000256" key="7">
    <source>
        <dbReference type="SAM" id="Phobius"/>
    </source>
</evidence>
<keyword evidence="5 7" id="KW-0472">Membrane</keyword>
<dbReference type="Pfam" id="PF07690">
    <property type="entry name" value="MFS_1"/>
    <property type="match status" value="1"/>
</dbReference>
<dbReference type="Proteomes" id="UP000275078">
    <property type="component" value="Unassembled WGS sequence"/>
</dbReference>
<feature type="compositionally biased region" description="Basic and acidic residues" evidence="6">
    <location>
        <begin position="483"/>
        <end position="494"/>
    </location>
</feature>
<keyword evidence="4 7" id="KW-1133">Transmembrane helix</keyword>
<dbReference type="STRING" id="1160509.A0A3N4INR4"/>
<feature type="transmembrane region" description="Helical" evidence="7">
    <location>
        <begin position="450"/>
        <end position="473"/>
    </location>
</feature>
<dbReference type="PANTHER" id="PTHR43791:SF38">
    <property type="entry name" value="MAJOR FACILITATOR SUPERFAMILY (MFS) PROFILE DOMAIN-CONTAINING PROTEIN"/>
    <property type="match status" value="1"/>
</dbReference>
<evidence type="ECO:0000256" key="2">
    <source>
        <dbReference type="ARBA" id="ARBA00022448"/>
    </source>
</evidence>
<evidence type="ECO:0000313" key="10">
    <source>
        <dbReference type="Proteomes" id="UP000275078"/>
    </source>
</evidence>
<evidence type="ECO:0000256" key="1">
    <source>
        <dbReference type="ARBA" id="ARBA00004141"/>
    </source>
</evidence>
<keyword evidence="2" id="KW-0813">Transport</keyword>
<evidence type="ECO:0000313" key="9">
    <source>
        <dbReference type="EMBL" id="RPA87802.1"/>
    </source>
</evidence>
<evidence type="ECO:0000259" key="8">
    <source>
        <dbReference type="PROSITE" id="PS50850"/>
    </source>
</evidence>
<gene>
    <name evidence="9" type="ORF">BJ508DRAFT_320795</name>
</gene>
<evidence type="ECO:0000256" key="4">
    <source>
        <dbReference type="ARBA" id="ARBA00022989"/>
    </source>
</evidence>
<dbReference type="GO" id="GO:0016020">
    <property type="term" value="C:membrane"/>
    <property type="evidence" value="ECO:0007669"/>
    <property type="project" value="UniProtKB-SubCell"/>
</dbReference>
<feature type="transmembrane region" description="Helical" evidence="7">
    <location>
        <begin position="220"/>
        <end position="243"/>
    </location>
</feature>